<evidence type="ECO:0000259" key="1">
    <source>
        <dbReference type="Pfam" id="PF11775"/>
    </source>
</evidence>
<organism evidence="2 3">
    <name type="scientific">Sinorhizobium fredii (strain HH103)</name>
    <dbReference type="NCBI Taxonomy" id="1117943"/>
    <lineage>
        <taxon>Bacteria</taxon>
        <taxon>Pseudomonadati</taxon>
        <taxon>Pseudomonadota</taxon>
        <taxon>Alphaproteobacteria</taxon>
        <taxon>Hyphomicrobiales</taxon>
        <taxon>Rhizobiaceae</taxon>
        <taxon>Sinorhizobium/Ensifer group</taxon>
        <taxon>Sinorhizobium</taxon>
    </lineage>
</organism>
<dbReference type="InterPro" id="IPR051928">
    <property type="entry name" value="NorD/CobT"/>
</dbReference>
<dbReference type="HOGENOM" id="CLU_1243229_0_0_5"/>
<dbReference type="EC" id="6.6.1.2" evidence="2"/>
<dbReference type="PANTHER" id="PTHR41248:SF1">
    <property type="entry name" value="NORD PROTEIN"/>
    <property type="match status" value="1"/>
</dbReference>
<dbReference type="Pfam" id="PF11775">
    <property type="entry name" value="CobT_C"/>
    <property type="match status" value="1"/>
</dbReference>
<dbReference type="EMBL" id="HE616899">
    <property type="protein sequence ID" value="CCF01271.1"/>
    <property type="molecule type" value="Genomic_DNA"/>
</dbReference>
<protein>
    <submittedName>
        <fullName evidence="2">Cobalamin biosynthesis protein</fullName>
        <ecNumber evidence="2">6.6.1.2</ecNumber>
    </submittedName>
</protein>
<dbReference type="InterPro" id="IPR036465">
    <property type="entry name" value="vWFA_dom_sf"/>
</dbReference>
<geneLocation type="plasmid" evidence="2 3">
    <name>pSfHH103e</name>
</geneLocation>
<sequence length="191" mass="21391">MLLLAAACDIAQNFLVHLGVTTEVLGFTTVRWKGGESRRLWRRRGSRPFPGRLCDLLHIVYRSAEDRRASTGRRFKPMLRPDLPKEYVDGEAIEWAVGRLMQAPARRRTLVILSDGVPADDSTLMANREDFLDRHLRDVIARIESTGDIKLVGVGIGFDTSTYYRTSSMISSVDDLGLSLIATLEEAIRGT</sequence>
<dbReference type="SUPFAM" id="SSF53300">
    <property type="entry name" value="vWA-like"/>
    <property type="match status" value="1"/>
</dbReference>
<keyword evidence="2" id="KW-0614">Plasmid</keyword>
<reference evidence="2 3" key="1">
    <citation type="journal article" date="2012" name="J. Bacteriol.">
        <title>Genome sequence of the soybean symbiont Sinorhizobium fredii HH103.</title>
        <authorList>
            <person name="Weidner S."/>
            <person name="Becker A."/>
            <person name="Bonilla I."/>
            <person name="Jaenicke S."/>
            <person name="Lloret J."/>
            <person name="Margaret I."/>
            <person name="Puhler A."/>
            <person name="Ruiz-Sainz J.E."/>
            <person name="Schneiker-Bekel S."/>
            <person name="Szczepanowski R."/>
            <person name="Vinardell J.M."/>
            <person name="Zehner S."/>
            <person name="Gottfert M."/>
        </authorList>
    </citation>
    <scope>NUCLEOTIDE SEQUENCE [LARGE SCALE GENOMIC DNA]</scope>
    <source>
        <strain evidence="2 3">HH103</strain>
        <plasmid evidence="3">pSfHH103e</plasmid>
    </source>
</reference>
<proteinExistence type="predicted"/>
<dbReference type="KEGG" id="sfh:SFHH103_06813"/>
<dbReference type="PANTHER" id="PTHR41248">
    <property type="entry name" value="NORD PROTEIN"/>
    <property type="match status" value="1"/>
</dbReference>
<dbReference type="Proteomes" id="UP000007735">
    <property type="component" value="Plasmid pSfHH103e"/>
</dbReference>
<name>G9AJN9_SINF1</name>
<accession>G9AJN9</accession>
<dbReference type="InterPro" id="IPR025861">
    <property type="entry name" value="CobT_VWA_dom"/>
</dbReference>
<evidence type="ECO:0000313" key="2">
    <source>
        <dbReference type="EMBL" id="CCF01271.1"/>
    </source>
</evidence>
<dbReference type="GO" id="GO:0051116">
    <property type="term" value="F:cobaltochelatase activity"/>
    <property type="evidence" value="ECO:0007669"/>
    <property type="project" value="UniProtKB-EC"/>
</dbReference>
<gene>
    <name evidence="2" type="primary">cobT</name>
    <name evidence="2" type="ordered locus">SFHH103_06813</name>
</gene>
<feature type="domain" description="Cobalamin biosynthesis protein CobT VWA" evidence="1">
    <location>
        <begin position="5"/>
        <end position="188"/>
    </location>
</feature>
<dbReference type="AlphaFoldDB" id="G9AJN9"/>
<dbReference type="PATRIC" id="fig|380.5.peg.6355"/>
<keyword evidence="2" id="KW-0436">Ligase</keyword>
<evidence type="ECO:0000313" key="3">
    <source>
        <dbReference type="Proteomes" id="UP000007735"/>
    </source>
</evidence>
<dbReference type="Gene3D" id="3.40.50.410">
    <property type="entry name" value="von Willebrand factor, type A domain"/>
    <property type="match status" value="1"/>
</dbReference>
<dbReference type="RefSeq" id="WP_014332898.1">
    <property type="nucleotide sequence ID" value="NC_016815.1"/>
</dbReference>